<dbReference type="AlphaFoldDB" id="A0A255GKR1"/>
<keyword evidence="3" id="KW-1185">Reference proteome</keyword>
<sequence length="66" mass="7562">MSNSDYYQMQMFHQRENELLAEASNDRLARQLTGPGWLRRLVHDLVGGHGERPPGRRPAHRPAGAR</sequence>
<evidence type="ECO:0000256" key="1">
    <source>
        <dbReference type="SAM" id="MobiDB-lite"/>
    </source>
</evidence>
<evidence type="ECO:0000313" key="2">
    <source>
        <dbReference type="EMBL" id="OYO16405.1"/>
    </source>
</evidence>
<accession>A0A255GKR1</accession>
<dbReference type="EMBL" id="NMVO01000003">
    <property type="protein sequence ID" value="OYO16405.1"/>
    <property type="molecule type" value="Genomic_DNA"/>
</dbReference>
<comment type="caution">
    <text evidence="2">The sequence shown here is derived from an EMBL/GenBank/DDBJ whole genome shotgun (WGS) entry which is preliminary data.</text>
</comment>
<gene>
    <name evidence="2" type="ORF">CGZ94_04275</name>
</gene>
<organism evidence="2 3">
    <name type="scientific">Enemella evansiae</name>
    <dbReference type="NCBI Taxonomy" id="2016499"/>
    <lineage>
        <taxon>Bacteria</taxon>
        <taxon>Bacillati</taxon>
        <taxon>Actinomycetota</taxon>
        <taxon>Actinomycetes</taxon>
        <taxon>Propionibacteriales</taxon>
        <taxon>Propionibacteriaceae</taxon>
        <taxon>Enemella</taxon>
    </lineage>
</organism>
<reference evidence="2 3" key="1">
    <citation type="submission" date="2017-07" db="EMBL/GenBank/DDBJ databases">
        <title>Draft whole genome sequences of clinical Proprionibacteriaceae strains.</title>
        <authorList>
            <person name="Bernier A.-M."/>
            <person name="Bernard K."/>
            <person name="Domingo M.-C."/>
        </authorList>
    </citation>
    <scope>NUCLEOTIDE SEQUENCE [LARGE SCALE GENOMIC DNA]</scope>
    <source>
        <strain evidence="2 3">NML 030167</strain>
    </source>
</reference>
<feature type="region of interest" description="Disordered" evidence="1">
    <location>
        <begin position="45"/>
        <end position="66"/>
    </location>
</feature>
<name>A0A255GKR1_9ACTN</name>
<accession>A0A4R6LWX1</accession>
<dbReference type="RefSeq" id="WP_094404855.1">
    <property type="nucleotide sequence ID" value="NZ_NMVN01000011.1"/>
</dbReference>
<protein>
    <submittedName>
        <fullName evidence="2">Uncharacterized protein</fullName>
    </submittedName>
</protein>
<proteinExistence type="predicted"/>
<evidence type="ECO:0000313" key="3">
    <source>
        <dbReference type="Proteomes" id="UP000215896"/>
    </source>
</evidence>
<dbReference type="Proteomes" id="UP000215896">
    <property type="component" value="Unassembled WGS sequence"/>
</dbReference>